<reference evidence="2 3" key="1">
    <citation type="submission" date="2020-03" db="EMBL/GenBank/DDBJ databases">
        <title>Propioniciclava sp. nov., isolated from Hydrophilus acuminatus.</title>
        <authorList>
            <person name="Hyun D.-W."/>
            <person name="Bae J.-W."/>
        </authorList>
    </citation>
    <scope>NUCLEOTIDE SEQUENCE [LARGE SCALE GENOMIC DNA]</scope>
    <source>
        <strain evidence="2 3">HDW11</strain>
    </source>
</reference>
<protein>
    <submittedName>
        <fullName evidence="2">Uncharacterized protein</fullName>
    </submittedName>
</protein>
<dbReference type="KEGG" id="prv:G7070_00610"/>
<dbReference type="Proteomes" id="UP000501058">
    <property type="component" value="Chromosome"/>
</dbReference>
<feature type="region of interest" description="Disordered" evidence="1">
    <location>
        <begin position="49"/>
        <end position="75"/>
    </location>
</feature>
<proteinExistence type="predicted"/>
<keyword evidence="3" id="KW-1185">Reference proteome</keyword>
<dbReference type="InterPro" id="IPR045684">
    <property type="entry name" value="DUF6191"/>
</dbReference>
<gene>
    <name evidence="2" type="ORF">G7070_00610</name>
</gene>
<evidence type="ECO:0000313" key="2">
    <source>
        <dbReference type="EMBL" id="QIK71056.1"/>
    </source>
</evidence>
<accession>A0A6G7Y2Y9</accession>
<organism evidence="2 3">
    <name type="scientific">Propioniciclava coleopterorum</name>
    <dbReference type="NCBI Taxonomy" id="2714937"/>
    <lineage>
        <taxon>Bacteria</taxon>
        <taxon>Bacillati</taxon>
        <taxon>Actinomycetota</taxon>
        <taxon>Actinomycetes</taxon>
        <taxon>Propionibacteriales</taxon>
        <taxon>Propionibacteriaceae</taxon>
        <taxon>Propioniciclava</taxon>
    </lineage>
</organism>
<sequence length="75" mass="8024">MSFMEVFEPGLRHWREFKELQKVLVHRTDQAGSGRKPVDLESGRIVIELPDAAASSPGDQASSGSDADAATPGAD</sequence>
<feature type="compositionally biased region" description="Low complexity" evidence="1">
    <location>
        <begin position="50"/>
        <end position="75"/>
    </location>
</feature>
<dbReference type="Pfam" id="PF19690">
    <property type="entry name" value="DUF6191"/>
    <property type="match status" value="1"/>
</dbReference>
<evidence type="ECO:0000256" key="1">
    <source>
        <dbReference type="SAM" id="MobiDB-lite"/>
    </source>
</evidence>
<name>A0A6G7Y2Y9_9ACTN</name>
<dbReference type="EMBL" id="CP049865">
    <property type="protein sequence ID" value="QIK71056.1"/>
    <property type="molecule type" value="Genomic_DNA"/>
</dbReference>
<dbReference type="RefSeq" id="WP_166230993.1">
    <property type="nucleotide sequence ID" value="NZ_CP049865.1"/>
</dbReference>
<evidence type="ECO:0000313" key="3">
    <source>
        <dbReference type="Proteomes" id="UP000501058"/>
    </source>
</evidence>
<dbReference type="AlphaFoldDB" id="A0A6G7Y2Y9"/>